<protein>
    <recommendedName>
        <fullName evidence="1">Stage 0 sporulation protein A homolog</fullName>
    </recommendedName>
</protein>
<accession>A0A8J8MBL2</accession>
<keyword evidence="10" id="KW-1185">Reference proteome</keyword>
<evidence type="ECO:0000256" key="5">
    <source>
        <dbReference type="ARBA" id="ARBA00024867"/>
    </source>
</evidence>
<feature type="domain" description="HTH araC/xylS-type" evidence="7">
    <location>
        <begin position="359"/>
        <end position="457"/>
    </location>
</feature>
<dbReference type="InterPro" id="IPR009057">
    <property type="entry name" value="Homeodomain-like_sf"/>
</dbReference>
<keyword evidence="2" id="KW-0805">Transcription regulation</keyword>
<evidence type="ECO:0000259" key="8">
    <source>
        <dbReference type="PROSITE" id="PS50110"/>
    </source>
</evidence>
<keyword evidence="6" id="KW-0597">Phosphoprotein</keyword>
<evidence type="ECO:0000256" key="3">
    <source>
        <dbReference type="ARBA" id="ARBA00023125"/>
    </source>
</evidence>
<keyword evidence="4" id="KW-0804">Transcription</keyword>
<organism evidence="9 10">
    <name type="scientific">Vallitalea guaymasensis</name>
    <dbReference type="NCBI Taxonomy" id="1185412"/>
    <lineage>
        <taxon>Bacteria</taxon>
        <taxon>Bacillati</taxon>
        <taxon>Bacillota</taxon>
        <taxon>Clostridia</taxon>
        <taxon>Lachnospirales</taxon>
        <taxon>Vallitaleaceae</taxon>
        <taxon>Vallitalea</taxon>
    </lineage>
</organism>
<sequence length="459" mass="53846">MYKVMIIDDEPMIIQSIKSGINWEKLNLELVYTATDSRHALDYAKENHIDIVISDISMPPFNGLTLCSEIAKLNSSIQFIIISGYADFSYAKKAIQIGVAGYCLKPIDYTEMMSVLKLAVDKIEPKNDFMEYDFMEYVYENNVEEIQKFLIRNKIKDRFHMIIVIGKENLSKYIKVHHLMFNIGINKYLYILNDDTDKLMLNNEIKNNPLIDGIGITTNKGSYDNLLEHIDDIMVKSYYFFFCKDDKILMDETKKQDDYYNKICKDIDKPAKLKENLLEYAKIPSKTMNIKQAMKLHNMILNKYRGPIGEEDDLNIYSFDELVRNYESFDNLINSLLVVIENSFEKNDLTFESYNKNFIKVIKYINANFTKNISIKDIAEELFLNPNYISQLFKKETGTTYVKYLTGLRIEKAKELLQKTDMSINDVCINSGFNDYFYFIKKFKKYTNMAPSYYRKSNI</sequence>
<dbReference type="Pfam" id="PF00072">
    <property type="entry name" value="Response_reg"/>
    <property type="match status" value="1"/>
</dbReference>
<dbReference type="SUPFAM" id="SSF52172">
    <property type="entry name" value="CheY-like"/>
    <property type="match status" value="1"/>
</dbReference>
<dbReference type="SMART" id="SM00342">
    <property type="entry name" value="HTH_ARAC"/>
    <property type="match status" value="1"/>
</dbReference>
<proteinExistence type="predicted"/>
<dbReference type="InterPro" id="IPR018060">
    <property type="entry name" value="HTH_AraC"/>
</dbReference>
<dbReference type="PANTHER" id="PTHR43280">
    <property type="entry name" value="ARAC-FAMILY TRANSCRIPTIONAL REGULATOR"/>
    <property type="match status" value="1"/>
</dbReference>
<gene>
    <name evidence="9" type="ORF">HYG85_14105</name>
</gene>
<dbReference type="PANTHER" id="PTHR43280:SF2">
    <property type="entry name" value="HTH-TYPE TRANSCRIPTIONAL REGULATOR EXSA"/>
    <property type="match status" value="1"/>
</dbReference>
<dbReference type="Pfam" id="PF12833">
    <property type="entry name" value="HTH_18"/>
    <property type="match status" value="1"/>
</dbReference>
<dbReference type="PROSITE" id="PS01124">
    <property type="entry name" value="HTH_ARAC_FAMILY_2"/>
    <property type="match status" value="1"/>
</dbReference>
<dbReference type="Gene3D" id="3.40.50.2300">
    <property type="match status" value="1"/>
</dbReference>
<dbReference type="CDD" id="cd17536">
    <property type="entry name" value="REC_YesN-like"/>
    <property type="match status" value="1"/>
</dbReference>
<reference evidence="9 10" key="1">
    <citation type="submission" date="2020-07" db="EMBL/GenBank/DDBJ databases">
        <title>Vallitalea guaymasensis genome.</title>
        <authorList>
            <person name="Postec A."/>
        </authorList>
    </citation>
    <scope>NUCLEOTIDE SEQUENCE [LARGE SCALE GENOMIC DNA]</scope>
    <source>
        <strain evidence="9 10">Ra1766G1</strain>
    </source>
</reference>
<dbReference type="Gene3D" id="1.10.10.60">
    <property type="entry name" value="Homeodomain-like"/>
    <property type="match status" value="2"/>
</dbReference>
<feature type="domain" description="Response regulatory" evidence="8">
    <location>
        <begin position="3"/>
        <end position="120"/>
    </location>
</feature>
<name>A0A8J8MBL2_9FIRM</name>
<evidence type="ECO:0000256" key="4">
    <source>
        <dbReference type="ARBA" id="ARBA00023163"/>
    </source>
</evidence>
<evidence type="ECO:0000313" key="10">
    <source>
        <dbReference type="Proteomes" id="UP000677305"/>
    </source>
</evidence>
<dbReference type="AlphaFoldDB" id="A0A8J8MBL2"/>
<dbReference type="GO" id="GO:0000160">
    <property type="term" value="P:phosphorelay signal transduction system"/>
    <property type="evidence" value="ECO:0007669"/>
    <property type="project" value="InterPro"/>
</dbReference>
<dbReference type="KEGG" id="vgu:HYG85_14105"/>
<evidence type="ECO:0000256" key="2">
    <source>
        <dbReference type="ARBA" id="ARBA00023015"/>
    </source>
</evidence>
<dbReference type="InterPro" id="IPR011006">
    <property type="entry name" value="CheY-like_superfamily"/>
</dbReference>
<dbReference type="RefSeq" id="WP_212690220.1">
    <property type="nucleotide sequence ID" value="NZ_CP058561.1"/>
</dbReference>
<dbReference type="InterPro" id="IPR001789">
    <property type="entry name" value="Sig_transdc_resp-reg_receiver"/>
</dbReference>
<feature type="modified residue" description="4-aspartylphosphate" evidence="6">
    <location>
        <position position="55"/>
    </location>
</feature>
<dbReference type="SUPFAM" id="SSF46689">
    <property type="entry name" value="Homeodomain-like"/>
    <property type="match status" value="2"/>
</dbReference>
<evidence type="ECO:0000259" key="7">
    <source>
        <dbReference type="PROSITE" id="PS01124"/>
    </source>
</evidence>
<dbReference type="InterPro" id="IPR018062">
    <property type="entry name" value="HTH_AraC-typ_CS"/>
</dbReference>
<dbReference type="PROSITE" id="PS00041">
    <property type="entry name" value="HTH_ARAC_FAMILY_1"/>
    <property type="match status" value="1"/>
</dbReference>
<comment type="function">
    <text evidence="5">May play the central regulatory role in sporulation. It may be an element of the effector pathway responsible for the activation of sporulation genes in response to nutritional stress. Spo0A may act in concert with spo0H (a sigma factor) to control the expression of some genes that are critical to the sporulation process.</text>
</comment>
<dbReference type="SMART" id="SM00448">
    <property type="entry name" value="REC"/>
    <property type="match status" value="1"/>
</dbReference>
<evidence type="ECO:0000256" key="6">
    <source>
        <dbReference type="PROSITE-ProRule" id="PRU00169"/>
    </source>
</evidence>
<dbReference type="GO" id="GO:0003700">
    <property type="term" value="F:DNA-binding transcription factor activity"/>
    <property type="evidence" value="ECO:0007669"/>
    <property type="project" value="InterPro"/>
</dbReference>
<evidence type="ECO:0000256" key="1">
    <source>
        <dbReference type="ARBA" id="ARBA00018672"/>
    </source>
</evidence>
<evidence type="ECO:0000313" key="9">
    <source>
        <dbReference type="EMBL" id="QUH29984.1"/>
    </source>
</evidence>
<dbReference type="GO" id="GO:0043565">
    <property type="term" value="F:sequence-specific DNA binding"/>
    <property type="evidence" value="ECO:0007669"/>
    <property type="project" value="InterPro"/>
</dbReference>
<dbReference type="Proteomes" id="UP000677305">
    <property type="component" value="Chromosome"/>
</dbReference>
<keyword evidence="3" id="KW-0238">DNA-binding</keyword>
<dbReference type="EMBL" id="CP058561">
    <property type="protein sequence ID" value="QUH29984.1"/>
    <property type="molecule type" value="Genomic_DNA"/>
</dbReference>
<dbReference type="PROSITE" id="PS50110">
    <property type="entry name" value="RESPONSE_REGULATORY"/>
    <property type="match status" value="1"/>
</dbReference>